<feature type="compositionally biased region" description="Basic and acidic residues" evidence="7">
    <location>
        <begin position="560"/>
        <end position="571"/>
    </location>
</feature>
<feature type="compositionally biased region" description="Low complexity" evidence="7">
    <location>
        <begin position="1019"/>
        <end position="1035"/>
    </location>
</feature>
<comment type="caution">
    <text evidence="9">The sequence shown here is derived from an EMBL/GenBank/DDBJ whole genome shotgun (WGS) entry which is preliminary data.</text>
</comment>
<dbReference type="GO" id="GO:0005886">
    <property type="term" value="C:plasma membrane"/>
    <property type="evidence" value="ECO:0007669"/>
    <property type="project" value="TreeGrafter"/>
</dbReference>
<dbReference type="OrthoDB" id="296386at2759"/>
<comment type="similarity">
    <text evidence="2 6">Belongs to the anoctamin family.</text>
</comment>
<comment type="subcellular location">
    <subcellularLocation>
        <location evidence="1 6">Membrane</location>
        <topology evidence="1 6">Multi-pass membrane protein</topology>
    </subcellularLocation>
</comment>
<feature type="region of interest" description="Disordered" evidence="7">
    <location>
        <begin position="810"/>
        <end position="852"/>
    </location>
</feature>
<feature type="compositionally biased region" description="Polar residues" evidence="7">
    <location>
        <begin position="938"/>
        <end position="947"/>
    </location>
</feature>
<feature type="region of interest" description="Disordered" evidence="7">
    <location>
        <begin position="754"/>
        <end position="784"/>
    </location>
</feature>
<feature type="transmembrane region" description="Helical" evidence="6">
    <location>
        <begin position="319"/>
        <end position="339"/>
    </location>
</feature>
<evidence type="ECO:0000256" key="6">
    <source>
        <dbReference type="RuleBase" id="RU280814"/>
    </source>
</evidence>
<feature type="region of interest" description="Disordered" evidence="7">
    <location>
        <begin position="556"/>
        <end position="592"/>
    </location>
</feature>
<dbReference type="InterPro" id="IPR049452">
    <property type="entry name" value="Anoctamin_TM"/>
</dbReference>
<dbReference type="EMBL" id="JADBJN010000002">
    <property type="protein sequence ID" value="KAG5676635.1"/>
    <property type="molecule type" value="Genomic_DNA"/>
</dbReference>
<evidence type="ECO:0000256" key="1">
    <source>
        <dbReference type="ARBA" id="ARBA00004141"/>
    </source>
</evidence>
<feature type="transmembrane region" description="Helical" evidence="6">
    <location>
        <begin position="395"/>
        <end position="417"/>
    </location>
</feature>
<keyword evidence="4 6" id="KW-1133">Transmembrane helix</keyword>
<dbReference type="InterPro" id="IPR007632">
    <property type="entry name" value="Anoctamin"/>
</dbReference>
<gene>
    <name evidence="9" type="ORF">PVAND_006455</name>
</gene>
<feature type="compositionally biased region" description="Low complexity" evidence="7">
    <location>
        <begin position="1215"/>
        <end position="1237"/>
    </location>
</feature>
<keyword evidence="10" id="KW-1185">Reference proteome</keyword>
<feature type="transmembrane region" description="Helical" evidence="6">
    <location>
        <begin position="625"/>
        <end position="648"/>
    </location>
</feature>
<feature type="compositionally biased region" description="Low complexity" evidence="7">
    <location>
        <begin position="981"/>
        <end position="999"/>
    </location>
</feature>
<keyword evidence="5 6" id="KW-0472">Membrane</keyword>
<feature type="transmembrane region" description="Helical" evidence="6">
    <location>
        <begin position="478"/>
        <end position="501"/>
    </location>
</feature>
<dbReference type="Proteomes" id="UP001107558">
    <property type="component" value="Chromosome 2"/>
</dbReference>
<feature type="transmembrane region" description="Helical" evidence="6">
    <location>
        <begin position="678"/>
        <end position="700"/>
    </location>
</feature>
<evidence type="ECO:0000256" key="4">
    <source>
        <dbReference type="ARBA" id="ARBA00022989"/>
    </source>
</evidence>
<feature type="compositionally biased region" description="Polar residues" evidence="7">
    <location>
        <begin position="1100"/>
        <end position="1110"/>
    </location>
</feature>
<dbReference type="PANTHER" id="PTHR12308:SF51">
    <property type="entry name" value="ANOCTAMIN-8"/>
    <property type="match status" value="1"/>
</dbReference>
<sequence length="1237" mass="138604">MNKFTNSINENDSVNFVINYCTLPSSSCNFNEMTKLSCDDDEIKVHFANILAIISLFLSIASRLIRRRVPAAGHLMTPKRLWLNKIPTQCDVVLEFPENAPDEALRWLLNKIRIRSAEHDGLGLQCLVRTHESTKRTAFYISAPTNVLFKAAEVYRLPKRLRADLGGALREFTTRESHCFEQIKDEEGRVSLFTSQERQWLVYQLLQGIRATKNDTTMFQGAAKVEEGQSIVAAWQESGLIVQVFPLHETNALTQLKSSWVRKFFAPQPLDDIASYFGVKVALYFAWLGHYTCALCVPACLGTLLWAGLYGRGQTAQDIGHVLFSLFNVVWASLYLEAWRRYSVELAFRWGTLSTPPELLEPPRALYKGPLEESAVTGNLEPTEAPAWKRRAFRYLVSFPIIGLCLFSVFIVMFLMLRLQDWTDSKLPERGVFSWLTYIPTILLAGIITLMDELYYKLAVWLNDQENYREQSKYDNHLIGKVALFQFVNSFLSLFYIAFYLRDQEKLKEQLAGLLISRQIIGNLRESAWPYIMEQWRLATLSFQMWGALSPTKELPPPLKLKETDSKKNDDAQSVESIISSEQQSQDENQPLLTTKRSIGQAEIESAYFKYEGTFSDHFEMLVQMGYVILFSSAFPLAGLCALANNLIEIRSDAFKLAHVHQRPFGQRVANIGTWQNALSLLGLVAVIVNCALIGLSGQVSRLWPGLTQTQTVILIVALEHIMLALRSALNYMLPELPEWLAAEIARAEHCRREMQCKGTSPRTTPPSPHSSTSLSHEQNTPDMYDKNEHIRSYEADDVVFERTTPISPKRFEDLHRDPFSTHQIRHRSHRGSADQSSYHATGTTPDSPISQTSTVLCLRPLHDSSSAGQSESVQNISFEASAEQTSSGACKSNFEQSLKHKYGLIREIPPYTGYKETGGVSTQNMYNKLVETIKKSITGSPTSSMQVKPKRTSSQPISIPEIPPFKKRDNQHSNYPPLPNTSQSPQTSTSTMTSTSPPKIIADIPPYKPRRSKDLTPSTDSQQQQATSSSSSSSQHRESQDSGHQLPEHQITIGPTGGAEWMRRLKVSEQSPIHKSTDCIASKDMGTSSDSELLKPAPSWSNVALKTEQTASTSASAPSVSKPTTTEEEQRAAEIAAKKSRLKQKLVKSARSVAIFSLKLKERRAREAERLAKEKAEELATELAMSAQAMCGGGGELNLIPLEQLIHIEDVVNRRSSNSQPTNNNSTSNNNNGSGT</sequence>
<evidence type="ECO:0000256" key="5">
    <source>
        <dbReference type="ARBA" id="ARBA00023136"/>
    </source>
</evidence>
<dbReference type="PANTHER" id="PTHR12308">
    <property type="entry name" value="ANOCTAMIN"/>
    <property type="match status" value="1"/>
</dbReference>
<proteinExistence type="inferred from homology"/>
<evidence type="ECO:0000313" key="9">
    <source>
        <dbReference type="EMBL" id="KAG5676635.1"/>
    </source>
</evidence>
<evidence type="ECO:0000259" key="8">
    <source>
        <dbReference type="Pfam" id="PF04547"/>
    </source>
</evidence>
<feature type="region of interest" description="Disordered" evidence="7">
    <location>
        <begin position="938"/>
        <end position="1056"/>
    </location>
</feature>
<feature type="compositionally biased region" description="Low complexity" evidence="7">
    <location>
        <begin position="1111"/>
        <end position="1125"/>
    </location>
</feature>
<feature type="compositionally biased region" description="Low complexity" evidence="7">
    <location>
        <begin position="574"/>
        <end position="586"/>
    </location>
</feature>
<name>A0A9J6C485_POLVA</name>
<feature type="compositionally biased region" description="Polar residues" evidence="7">
    <location>
        <begin position="834"/>
        <end position="852"/>
    </location>
</feature>
<evidence type="ECO:0000256" key="2">
    <source>
        <dbReference type="ARBA" id="ARBA00009671"/>
    </source>
</evidence>
<feature type="transmembrane region" description="Helical" evidence="6">
    <location>
        <begin position="281"/>
        <end position="307"/>
    </location>
</feature>
<feature type="domain" description="Anoctamin transmembrane" evidence="8">
    <location>
        <begin position="273"/>
        <end position="747"/>
    </location>
</feature>
<feature type="region of interest" description="Disordered" evidence="7">
    <location>
        <begin position="1212"/>
        <end position="1237"/>
    </location>
</feature>
<feature type="compositionally biased region" description="Basic and acidic residues" evidence="7">
    <location>
        <begin position="810"/>
        <end position="820"/>
    </location>
</feature>
<accession>A0A9J6C485</accession>
<organism evidence="9 10">
    <name type="scientific">Polypedilum vanderplanki</name>
    <name type="common">Sleeping chironomid midge</name>
    <dbReference type="NCBI Taxonomy" id="319348"/>
    <lineage>
        <taxon>Eukaryota</taxon>
        <taxon>Metazoa</taxon>
        <taxon>Ecdysozoa</taxon>
        <taxon>Arthropoda</taxon>
        <taxon>Hexapoda</taxon>
        <taxon>Insecta</taxon>
        <taxon>Pterygota</taxon>
        <taxon>Neoptera</taxon>
        <taxon>Endopterygota</taxon>
        <taxon>Diptera</taxon>
        <taxon>Nematocera</taxon>
        <taxon>Chironomoidea</taxon>
        <taxon>Chironomidae</taxon>
        <taxon>Chironominae</taxon>
        <taxon>Polypedilum</taxon>
        <taxon>Polypedilum</taxon>
    </lineage>
</organism>
<protein>
    <recommendedName>
        <fullName evidence="6">Anoctamin</fullName>
    </recommendedName>
</protein>
<evidence type="ECO:0000313" key="10">
    <source>
        <dbReference type="Proteomes" id="UP001107558"/>
    </source>
</evidence>
<evidence type="ECO:0000256" key="3">
    <source>
        <dbReference type="ARBA" id="ARBA00022692"/>
    </source>
</evidence>
<feature type="transmembrane region" description="Helical" evidence="6">
    <location>
        <begin position="437"/>
        <end position="458"/>
    </location>
</feature>
<dbReference type="AlphaFoldDB" id="A0A9J6C485"/>
<keyword evidence="3 6" id="KW-0812">Transmembrane</keyword>
<dbReference type="Pfam" id="PF04547">
    <property type="entry name" value="Anoctamin"/>
    <property type="match status" value="1"/>
</dbReference>
<feature type="transmembrane region" description="Helical" evidence="6">
    <location>
        <begin position="45"/>
        <end position="65"/>
    </location>
</feature>
<feature type="region of interest" description="Disordered" evidence="7">
    <location>
        <begin position="1070"/>
        <end position="1128"/>
    </location>
</feature>
<reference evidence="9" key="1">
    <citation type="submission" date="2021-03" db="EMBL/GenBank/DDBJ databases">
        <title>Chromosome level genome of the anhydrobiotic midge Polypedilum vanderplanki.</title>
        <authorList>
            <person name="Yoshida Y."/>
            <person name="Kikawada T."/>
            <person name="Gusev O."/>
        </authorList>
    </citation>
    <scope>NUCLEOTIDE SEQUENCE</scope>
    <source>
        <strain evidence="9">NIAS01</strain>
        <tissue evidence="9">Whole body or cell culture</tissue>
    </source>
</reference>
<evidence type="ECO:0000256" key="7">
    <source>
        <dbReference type="SAM" id="MobiDB-lite"/>
    </source>
</evidence>
<dbReference type="GO" id="GO:0005254">
    <property type="term" value="F:chloride channel activity"/>
    <property type="evidence" value="ECO:0007669"/>
    <property type="project" value="TreeGrafter"/>
</dbReference>